<organism evidence="2 4">
    <name type="scientific">Medicago truncatula</name>
    <name type="common">Barrel medic</name>
    <name type="synonym">Medicago tribuloides</name>
    <dbReference type="NCBI Taxonomy" id="3880"/>
    <lineage>
        <taxon>Eukaryota</taxon>
        <taxon>Viridiplantae</taxon>
        <taxon>Streptophyta</taxon>
        <taxon>Embryophyta</taxon>
        <taxon>Tracheophyta</taxon>
        <taxon>Spermatophyta</taxon>
        <taxon>Magnoliopsida</taxon>
        <taxon>eudicotyledons</taxon>
        <taxon>Gunneridae</taxon>
        <taxon>Pentapetalae</taxon>
        <taxon>rosids</taxon>
        <taxon>fabids</taxon>
        <taxon>Fabales</taxon>
        <taxon>Fabaceae</taxon>
        <taxon>Papilionoideae</taxon>
        <taxon>50 kb inversion clade</taxon>
        <taxon>NPAAA clade</taxon>
        <taxon>Hologalegina</taxon>
        <taxon>IRL clade</taxon>
        <taxon>Trifolieae</taxon>
        <taxon>Medicago</taxon>
    </lineage>
</organism>
<evidence type="ECO:0000313" key="2">
    <source>
        <dbReference type="EMBL" id="AET01963.1"/>
    </source>
</evidence>
<dbReference type="Proteomes" id="UP000002051">
    <property type="component" value="Chromosome 8"/>
</dbReference>
<dbReference type="PaxDb" id="3880-AET01963"/>
<proteinExistence type="predicted"/>
<evidence type="ECO:0000313" key="4">
    <source>
        <dbReference type="Proteomes" id="UP000002051"/>
    </source>
</evidence>
<dbReference type="AlphaFoldDB" id="G7L9Y6"/>
<gene>
    <name evidence="2" type="ordered locus">MTR_8g023640</name>
</gene>
<reference evidence="2 4" key="1">
    <citation type="journal article" date="2011" name="Nature">
        <title>The Medicago genome provides insight into the evolution of rhizobial symbioses.</title>
        <authorList>
            <person name="Young N.D."/>
            <person name="Debelle F."/>
            <person name="Oldroyd G.E."/>
            <person name="Geurts R."/>
            <person name="Cannon S.B."/>
            <person name="Udvardi M.K."/>
            <person name="Benedito V.A."/>
            <person name="Mayer K.F."/>
            <person name="Gouzy J."/>
            <person name="Schoof H."/>
            <person name="Van de Peer Y."/>
            <person name="Proost S."/>
            <person name="Cook D.R."/>
            <person name="Meyers B.C."/>
            <person name="Spannagl M."/>
            <person name="Cheung F."/>
            <person name="De Mita S."/>
            <person name="Krishnakumar V."/>
            <person name="Gundlach H."/>
            <person name="Zhou S."/>
            <person name="Mudge J."/>
            <person name="Bharti A.K."/>
            <person name="Murray J.D."/>
            <person name="Naoumkina M.A."/>
            <person name="Rosen B."/>
            <person name="Silverstein K.A."/>
            <person name="Tang H."/>
            <person name="Rombauts S."/>
            <person name="Zhao P.X."/>
            <person name="Zhou P."/>
            <person name="Barbe V."/>
            <person name="Bardou P."/>
            <person name="Bechner M."/>
            <person name="Bellec A."/>
            <person name="Berger A."/>
            <person name="Berges H."/>
            <person name="Bidwell S."/>
            <person name="Bisseling T."/>
            <person name="Choisne N."/>
            <person name="Couloux A."/>
            <person name="Denny R."/>
            <person name="Deshpande S."/>
            <person name="Dai X."/>
            <person name="Doyle J.J."/>
            <person name="Dudez A.M."/>
            <person name="Farmer A.D."/>
            <person name="Fouteau S."/>
            <person name="Franken C."/>
            <person name="Gibelin C."/>
            <person name="Gish J."/>
            <person name="Goldstein S."/>
            <person name="Gonzalez A.J."/>
            <person name="Green P.J."/>
            <person name="Hallab A."/>
            <person name="Hartog M."/>
            <person name="Hua A."/>
            <person name="Humphray S.J."/>
            <person name="Jeong D.H."/>
            <person name="Jing Y."/>
            <person name="Jocker A."/>
            <person name="Kenton S.M."/>
            <person name="Kim D.J."/>
            <person name="Klee K."/>
            <person name="Lai H."/>
            <person name="Lang C."/>
            <person name="Lin S."/>
            <person name="Macmil S.L."/>
            <person name="Magdelenat G."/>
            <person name="Matthews L."/>
            <person name="McCorrison J."/>
            <person name="Monaghan E.L."/>
            <person name="Mun J.H."/>
            <person name="Najar F.Z."/>
            <person name="Nicholson C."/>
            <person name="Noirot C."/>
            <person name="O'Bleness M."/>
            <person name="Paule C.R."/>
            <person name="Poulain J."/>
            <person name="Prion F."/>
            <person name="Qin B."/>
            <person name="Qu C."/>
            <person name="Retzel E.F."/>
            <person name="Riddle C."/>
            <person name="Sallet E."/>
            <person name="Samain S."/>
            <person name="Samson N."/>
            <person name="Sanders I."/>
            <person name="Saurat O."/>
            <person name="Scarpelli C."/>
            <person name="Schiex T."/>
            <person name="Segurens B."/>
            <person name="Severin A.J."/>
            <person name="Sherrier D.J."/>
            <person name="Shi R."/>
            <person name="Sims S."/>
            <person name="Singer S.R."/>
            <person name="Sinharoy S."/>
            <person name="Sterck L."/>
            <person name="Viollet A."/>
            <person name="Wang B.B."/>
            <person name="Wang K."/>
            <person name="Wang M."/>
            <person name="Wang X."/>
            <person name="Warfsmann J."/>
            <person name="Weissenbach J."/>
            <person name="White D.D."/>
            <person name="White J.D."/>
            <person name="Wiley G.B."/>
            <person name="Wincker P."/>
            <person name="Xing Y."/>
            <person name="Yang L."/>
            <person name="Yao Z."/>
            <person name="Ying F."/>
            <person name="Zhai J."/>
            <person name="Zhou L."/>
            <person name="Zuber A."/>
            <person name="Denarie J."/>
            <person name="Dixon R.A."/>
            <person name="May G.D."/>
            <person name="Schwartz D.C."/>
            <person name="Rogers J."/>
            <person name="Quetier F."/>
            <person name="Town C.D."/>
            <person name="Roe B.A."/>
        </authorList>
    </citation>
    <scope>NUCLEOTIDE SEQUENCE [LARGE SCALE GENOMIC DNA]</scope>
    <source>
        <strain evidence="2">A17</strain>
        <strain evidence="3 4">cv. Jemalong A17</strain>
    </source>
</reference>
<reference evidence="2 4" key="2">
    <citation type="journal article" date="2014" name="BMC Genomics">
        <title>An improved genome release (version Mt4.0) for the model legume Medicago truncatula.</title>
        <authorList>
            <person name="Tang H."/>
            <person name="Krishnakumar V."/>
            <person name="Bidwell S."/>
            <person name="Rosen B."/>
            <person name="Chan A."/>
            <person name="Zhou S."/>
            <person name="Gentzbittel L."/>
            <person name="Childs K.L."/>
            <person name="Yandell M."/>
            <person name="Gundlach H."/>
            <person name="Mayer K.F."/>
            <person name="Schwartz D.C."/>
            <person name="Town C.D."/>
        </authorList>
    </citation>
    <scope>GENOME REANNOTATION</scope>
    <source>
        <strain evidence="3 4">cv. Jemalong A17</strain>
    </source>
</reference>
<name>G7L9Y6_MEDTR</name>
<dbReference type="EnsemblPlants" id="AET01963">
    <property type="protein sequence ID" value="AET01963"/>
    <property type="gene ID" value="MTR_8g023640"/>
</dbReference>
<keyword evidence="1 2" id="KW-0812">Transmembrane</keyword>
<sequence>MNSNTRWSSSLSMNNAIWVRGSSLSLSRTVRSGRGLLVLFQIVDFDCIGLFLFVQIMSS</sequence>
<keyword evidence="1" id="KW-1133">Transmembrane helix</keyword>
<feature type="transmembrane region" description="Helical" evidence="1">
    <location>
        <begin position="36"/>
        <end position="57"/>
    </location>
</feature>
<keyword evidence="4" id="KW-1185">Reference proteome</keyword>
<dbReference type="HOGENOM" id="CLU_2964406_0_0_1"/>
<keyword evidence="1" id="KW-0472">Membrane</keyword>
<reference evidence="3" key="3">
    <citation type="submission" date="2015-04" db="UniProtKB">
        <authorList>
            <consortium name="EnsemblPlants"/>
        </authorList>
    </citation>
    <scope>IDENTIFICATION</scope>
    <source>
        <strain evidence="3">cv. Jemalong A17</strain>
    </source>
</reference>
<accession>G7L9Y6</accession>
<evidence type="ECO:0000256" key="1">
    <source>
        <dbReference type="SAM" id="Phobius"/>
    </source>
</evidence>
<evidence type="ECO:0000313" key="3">
    <source>
        <dbReference type="EnsemblPlants" id="AET01963"/>
    </source>
</evidence>
<protein>
    <submittedName>
        <fullName evidence="2">Transmembrane protein, putative</fullName>
    </submittedName>
</protein>
<dbReference type="EMBL" id="CM001224">
    <property type="protein sequence ID" value="AET01963.1"/>
    <property type="molecule type" value="Genomic_DNA"/>
</dbReference>